<evidence type="ECO:0000313" key="10">
    <source>
        <dbReference type="EMBL" id="KAF2884827.1"/>
    </source>
</evidence>
<keyword evidence="11" id="KW-1185">Reference proteome</keyword>
<protein>
    <submittedName>
        <fullName evidence="10">Uncharacterized protein</fullName>
    </submittedName>
</protein>
<dbReference type="InterPro" id="IPR001611">
    <property type="entry name" value="Leu-rich_rpt"/>
</dbReference>
<evidence type="ECO:0000256" key="8">
    <source>
        <dbReference type="ARBA" id="ARBA00023180"/>
    </source>
</evidence>
<dbReference type="SUPFAM" id="SSF52058">
    <property type="entry name" value="L domain-like"/>
    <property type="match status" value="1"/>
</dbReference>
<evidence type="ECO:0000256" key="7">
    <source>
        <dbReference type="ARBA" id="ARBA00023136"/>
    </source>
</evidence>
<sequence length="457" mass="52811">LSDETFLNLLYLMYLHLQNNKLSNVPIGCFRDLIHLRMLDLSGNQIDELEYGTFTGLDNLETLNISNNRLSYLYESSFHNLKNLDSLSIGNNLITSFDPHDLLEYSNLSTISIDNNLWNCKSLLNIALEFEKRNVKILRGSTVKSENIRGIACSNNKLDSNYFANVKENHSLDNLSTKLNSLREFFDKDFINSSFYKFFENFRELTPINKMNSPNITNDMLLRFLNSTFNNAAFHQLLNKSSSTLDGFYSLEKAVSKLTYELNLINISIKNLSLSNQNSPNVTQYFSKYFERDFKNSSFYKYFNKDFDNSKLVKHFNATFPNQFDISLSKIQNYFDADFKNSSFYQLFNNLNWNKPDSEAAYFSGLTSNLNSLDEAELLTKLSELSNNLKLQQDIMQSTKTGNTVFMAIIIILLLAITFLFSFNYVKVGFKRTVNRASYETTNDSRINITNAELELI</sequence>
<keyword evidence="5" id="KW-0677">Repeat</keyword>
<evidence type="ECO:0000256" key="3">
    <source>
        <dbReference type="ARBA" id="ARBA00022692"/>
    </source>
</evidence>
<dbReference type="GO" id="GO:0038023">
    <property type="term" value="F:signaling receptor activity"/>
    <property type="evidence" value="ECO:0007669"/>
    <property type="project" value="TreeGrafter"/>
</dbReference>
<keyword evidence="8" id="KW-0325">Glycoprotein</keyword>
<feature type="transmembrane region" description="Helical" evidence="9">
    <location>
        <begin position="405"/>
        <end position="426"/>
    </location>
</feature>
<dbReference type="InterPro" id="IPR032675">
    <property type="entry name" value="LRR_dom_sf"/>
</dbReference>
<gene>
    <name evidence="10" type="ORF">ILUMI_21360</name>
</gene>
<dbReference type="SMART" id="SM00369">
    <property type="entry name" value="LRR_TYP"/>
    <property type="match status" value="4"/>
</dbReference>
<dbReference type="PRINTS" id="PR00019">
    <property type="entry name" value="LEURICHRPT"/>
</dbReference>
<dbReference type="PROSITE" id="PS51450">
    <property type="entry name" value="LRR"/>
    <property type="match status" value="3"/>
</dbReference>
<dbReference type="OrthoDB" id="6765403at2759"/>
<accession>A0A8K0CIZ2</accession>
<comment type="subcellular location">
    <subcellularLocation>
        <location evidence="1">Membrane</location>
        <topology evidence="1">Single-pass membrane protein</topology>
    </subcellularLocation>
</comment>
<dbReference type="InterPro" id="IPR003591">
    <property type="entry name" value="Leu-rich_rpt_typical-subtyp"/>
</dbReference>
<dbReference type="GO" id="GO:0005886">
    <property type="term" value="C:plasma membrane"/>
    <property type="evidence" value="ECO:0007669"/>
    <property type="project" value="TreeGrafter"/>
</dbReference>
<dbReference type="EMBL" id="VTPC01090128">
    <property type="protein sequence ID" value="KAF2884827.1"/>
    <property type="molecule type" value="Genomic_DNA"/>
</dbReference>
<organism evidence="10 11">
    <name type="scientific">Ignelater luminosus</name>
    <name type="common">Cucubano</name>
    <name type="synonym">Pyrophorus luminosus</name>
    <dbReference type="NCBI Taxonomy" id="2038154"/>
    <lineage>
        <taxon>Eukaryota</taxon>
        <taxon>Metazoa</taxon>
        <taxon>Ecdysozoa</taxon>
        <taxon>Arthropoda</taxon>
        <taxon>Hexapoda</taxon>
        <taxon>Insecta</taxon>
        <taxon>Pterygota</taxon>
        <taxon>Neoptera</taxon>
        <taxon>Endopterygota</taxon>
        <taxon>Coleoptera</taxon>
        <taxon>Polyphaga</taxon>
        <taxon>Elateriformia</taxon>
        <taxon>Elateroidea</taxon>
        <taxon>Elateridae</taxon>
        <taxon>Agrypninae</taxon>
        <taxon>Pyrophorini</taxon>
        <taxon>Ignelater</taxon>
    </lineage>
</organism>
<dbReference type="Gene3D" id="3.80.10.10">
    <property type="entry name" value="Ribonuclease Inhibitor"/>
    <property type="match status" value="1"/>
</dbReference>
<dbReference type="AlphaFoldDB" id="A0A8K0CIZ2"/>
<evidence type="ECO:0000256" key="1">
    <source>
        <dbReference type="ARBA" id="ARBA00004167"/>
    </source>
</evidence>
<proteinExistence type="predicted"/>
<keyword evidence="7 9" id="KW-0472">Membrane</keyword>
<dbReference type="PANTHER" id="PTHR24365">
    <property type="entry name" value="TOLL-LIKE RECEPTOR"/>
    <property type="match status" value="1"/>
</dbReference>
<name>A0A8K0CIZ2_IGNLU</name>
<keyword evidence="6 9" id="KW-1133">Transmembrane helix</keyword>
<evidence type="ECO:0000256" key="6">
    <source>
        <dbReference type="ARBA" id="ARBA00022989"/>
    </source>
</evidence>
<dbReference type="PANTHER" id="PTHR24365:SF530">
    <property type="entry name" value="MSTPROX-RELATED"/>
    <property type="match status" value="1"/>
</dbReference>
<keyword evidence="4" id="KW-0732">Signal</keyword>
<evidence type="ECO:0000256" key="2">
    <source>
        <dbReference type="ARBA" id="ARBA00022614"/>
    </source>
</evidence>
<evidence type="ECO:0000256" key="5">
    <source>
        <dbReference type="ARBA" id="ARBA00022737"/>
    </source>
</evidence>
<keyword evidence="3 9" id="KW-0812">Transmembrane</keyword>
<dbReference type="Pfam" id="PF13855">
    <property type="entry name" value="LRR_8"/>
    <property type="match status" value="1"/>
</dbReference>
<dbReference type="Proteomes" id="UP000801492">
    <property type="component" value="Unassembled WGS sequence"/>
</dbReference>
<reference evidence="10" key="1">
    <citation type="submission" date="2019-08" db="EMBL/GenBank/DDBJ databases">
        <title>The genome of the North American firefly Photinus pyralis.</title>
        <authorList>
            <consortium name="Photinus pyralis genome working group"/>
            <person name="Fallon T.R."/>
            <person name="Sander Lower S.E."/>
            <person name="Weng J.-K."/>
        </authorList>
    </citation>
    <scope>NUCLEOTIDE SEQUENCE</scope>
    <source>
        <strain evidence="10">TRF0915ILg1</strain>
        <tissue evidence="10">Whole body</tissue>
    </source>
</reference>
<keyword evidence="2" id="KW-0433">Leucine-rich repeat</keyword>
<evidence type="ECO:0000313" key="11">
    <source>
        <dbReference type="Proteomes" id="UP000801492"/>
    </source>
</evidence>
<feature type="non-terminal residue" evidence="10">
    <location>
        <position position="1"/>
    </location>
</feature>
<dbReference type="GO" id="GO:0002224">
    <property type="term" value="P:toll-like receptor signaling pathway"/>
    <property type="evidence" value="ECO:0007669"/>
    <property type="project" value="TreeGrafter"/>
</dbReference>
<evidence type="ECO:0000256" key="9">
    <source>
        <dbReference type="SAM" id="Phobius"/>
    </source>
</evidence>
<evidence type="ECO:0000256" key="4">
    <source>
        <dbReference type="ARBA" id="ARBA00022729"/>
    </source>
</evidence>
<comment type="caution">
    <text evidence="10">The sequence shown here is derived from an EMBL/GenBank/DDBJ whole genome shotgun (WGS) entry which is preliminary data.</text>
</comment>